<protein>
    <submittedName>
        <fullName evidence="2">DUF202 domain-containing protein</fullName>
    </submittedName>
</protein>
<keyword evidence="1" id="KW-0472">Membrane</keyword>
<evidence type="ECO:0000313" key="3">
    <source>
        <dbReference type="Proteomes" id="UP000677616"/>
    </source>
</evidence>
<keyword evidence="1" id="KW-0812">Transmembrane</keyword>
<keyword evidence="3" id="KW-1185">Reference proteome</keyword>
<dbReference type="RefSeq" id="WP_212569640.1">
    <property type="nucleotide sequence ID" value="NZ_CP073084.1"/>
</dbReference>
<accession>A0ABX7YI38</accession>
<organism evidence="2 3">
    <name type="scientific">Streptococcus oriscaviae</name>
    <dbReference type="NCBI Taxonomy" id="2781599"/>
    <lineage>
        <taxon>Bacteria</taxon>
        <taxon>Bacillati</taxon>
        <taxon>Bacillota</taxon>
        <taxon>Bacilli</taxon>
        <taxon>Lactobacillales</taxon>
        <taxon>Streptococcaceae</taxon>
        <taxon>Streptococcus</taxon>
    </lineage>
</organism>
<proteinExistence type="predicted"/>
<keyword evidence="1" id="KW-1133">Transmembrane helix</keyword>
<evidence type="ECO:0000313" key="2">
    <source>
        <dbReference type="EMBL" id="QUE53452.1"/>
    </source>
</evidence>
<dbReference type="Proteomes" id="UP000677616">
    <property type="component" value="Chromosome"/>
</dbReference>
<gene>
    <name evidence="2" type="ORF">INT76_06100</name>
</gene>
<dbReference type="EMBL" id="CP073084">
    <property type="protein sequence ID" value="QUE53452.1"/>
    <property type="molecule type" value="Genomic_DNA"/>
</dbReference>
<name>A0ABX7YI38_9STRE</name>
<evidence type="ECO:0000256" key="1">
    <source>
        <dbReference type="SAM" id="Phobius"/>
    </source>
</evidence>
<feature type="transmembrane region" description="Helical" evidence="1">
    <location>
        <begin position="51"/>
        <end position="75"/>
    </location>
</feature>
<feature type="transmembrane region" description="Helical" evidence="1">
    <location>
        <begin position="27"/>
        <end position="45"/>
    </location>
</feature>
<reference evidence="2 3" key="1">
    <citation type="submission" date="2021-04" db="EMBL/GenBank/DDBJ databases">
        <title>Complete genome sequence of a novel Streptococcus species.</title>
        <authorList>
            <person name="Teng J.L.L."/>
        </authorList>
    </citation>
    <scope>NUCLEOTIDE SEQUENCE [LARGE SCALE GENOMIC DNA]</scope>
    <source>
        <strain evidence="2 3">HKU75</strain>
    </source>
</reference>
<sequence length="96" mass="10791">MTQDELVRGYEAEISYQKHMIDNLGRWLTLMFLLASIGGLLIYYFKESNIPLFILGLALAILGGLAVLLFGYGIYKGRLNLMKVIKDFDDKVAKSG</sequence>